<dbReference type="NCBIfam" id="NF007640">
    <property type="entry name" value="PRK10307.1"/>
    <property type="match status" value="1"/>
</dbReference>
<dbReference type="GO" id="GO:0016758">
    <property type="term" value="F:hexosyltransferase activity"/>
    <property type="evidence" value="ECO:0007669"/>
    <property type="project" value="TreeGrafter"/>
</dbReference>
<comment type="caution">
    <text evidence="3">The sequence shown here is derived from an EMBL/GenBank/DDBJ whole genome shotgun (WGS) entry which is preliminary data.</text>
</comment>
<keyword evidence="4" id="KW-1185">Reference proteome</keyword>
<protein>
    <submittedName>
        <fullName evidence="3">Colanic acid biosynthesis glycosyl transferase WcaI</fullName>
    </submittedName>
</protein>
<dbReference type="Proteomes" id="UP000294555">
    <property type="component" value="Unassembled WGS sequence"/>
</dbReference>
<evidence type="ECO:0000259" key="1">
    <source>
        <dbReference type="Pfam" id="PF00534"/>
    </source>
</evidence>
<feature type="domain" description="Glycosyltransferase subfamily 4-like N-terminal" evidence="2">
    <location>
        <begin position="15"/>
        <end position="201"/>
    </location>
</feature>
<dbReference type="AlphaFoldDB" id="A0A4R1NMS1"/>
<dbReference type="RefSeq" id="WP_132927473.1">
    <property type="nucleotide sequence ID" value="NZ_SJOI01000001.1"/>
</dbReference>
<dbReference type="OrthoDB" id="9787293at2"/>
<dbReference type="EMBL" id="SJOI01000001">
    <property type="protein sequence ID" value="TCL07341.1"/>
    <property type="molecule type" value="Genomic_DNA"/>
</dbReference>
<evidence type="ECO:0000313" key="4">
    <source>
        <dbReference type="Proteomes" id="UP000294555"/>
    </source>
</evidence>
<dbReference type="Pfam" id="PF13579">
    <property type="entry name" value="Glyco_trans_4_4"/>
    <property type="match status" value="1"/>
</dbReference>
<sequence>MKILIYGINFSPELTGTGKYSGEMAYWLANAGQEVRVITAPPYYPEWSVHENFSSYKFRKEEGAVITYRCPLYVPSSLSLLKRLFHLTSFALSSLLPLIRQKTWKPDCIICIAPTLFCVPGMLLLSKWCNAKSILHIQDYEIDAMLGLEMVKKGFFSRLATAYERWCLTNVNLVSTISKSMMKKAIDKGVPEDNVFFFPNWSEIERFKFIDEESVIQLRRELNIEVGKKVILYAGNIGQKQGLETVIDVAQVMTDSIFLFVGEGGGKEKLERLSREKKLENILFKPLQPYEKLPVLLKLADCHLVIQRRGAADAVLPSKLTNILAVGGNAVITADEQTELGQLCLQEPGIAICVPPESSAQLALGIKQSLGLPKLNLKAQAYANEFLDKESILARYLNILKNI</sequence>
<dbReference type="InterPro" id="IPR028098">
    <property type="entry name" value="Glyco_trans_4-like_N"/>
</dbReference>
<evidence type="ECO:0000259" key="2">
    <source>
        <dbReference type="Pfam" id="PF13579"/>
    </source>
</evidence>
<dbReference type="SUPFAM" id="SSF53756">
    <property type="entry name" value="UDP-Glycosyltransferase/glycogen phosphorylase"/>
    <property type="match status" value="1"/>
</dbReference>
<dbReference type="InterPro" id="IPR050194">
    <property type="entry name" value="Glycosyltransferase_grp1"/>
</dbReference>
<dbReference type="Gene3D" id="3.40.50.2000">
    <property type="entry name" value="Glycogen Phosphorylase B"/>
    <property type="match status" value="2"/>
</dbReference>
<keyword evidence="3" id="KW-0808">Transferase</keyword>
<proteinExistence type="predicted"/>
<feature type="domain" description="Glycosyl transferase family 1" evidence="1">
    <location>
        <begin position="218"/>
        <end position="384"/>
    </location>
</feature>
<name>A0A4R1NMS1_9GAMM</name>
<gene>
    <name evidence="3" type="ORF">EZJ58_5660</name>
</gene>
<reference evidence="3 4" key="1">
    <citation type="submission" date="2019-02" db="EMBL/GenBank/DDBJ databases">
        <title>Investigation of anaerobic lignin degradation for improved lignocellulosic biofuels.</title>
        <authorList>
            <person name="Deangelis K."/>
        </authorList>
    </citation>
    <scope>NUCLEOTIDE SEQUENCE [LARGE SCALE GENOMIC DNA]</scope>
    <source>
        <strain evidence="3 4">159R</strain>
    </source>
</reference>
<dbReference type="CDD" id="cd03794">
    <property type="entry name" value="GT4_WbuB-like"/>
    <property type="match status" value="1"/>
</dbReference>
<dbReference type="PANTHER" id="PTHR45947">
    <property type="entry name" value="SULFOQUINOVOSYL TRANSFERASE SQD2"/>
    <property type="match status" value="1"/>
</dbReference>
<dbReference type="PANTHER" id="PTHR45947:SF3">
    <property type="entry name" value="SULFOQUINOVOSYL TRANSFERASE SQD2"/>
    <property type="match status" value="1"/>
</dbReference>
<dbReference type="InterPro" id="IPR001296">
    <property type="entry name" value="Glyco_trans_1"/>
</dbReference>
<evidence type="ECO:0000313" key="3">
    <source>
        <dbReference type="EMBL" id="TCL07341.1"/>
    </source>
</evidence>
<accession>A0A4R1NMS1</accession>
<organism evidence="3 4">
    <name type="scientific">Sodalis ligni</name>
    <dbReference type="NCBI Taxonomy" id="2697027"/>
    <lineage>
        <taxon>Bacteria</taxon>
        <taxon>Pseudomonadati</taxon>
        <taxon>Pseudomonadota</taxon>
        <taxon>Gammaproteobacteria</taxon>
        <taxon>Enterobacterales</taxon>
        <taxon>Bruguierivoracaceae</taxon>
        <taxon>Sodalis</taxon>
    </lineage>
</organism>
<dbReference type="Pfam" id="PF00534">
    <property type="entry name" value="Glycos_transf_1"/>
    <property type="match status" value="1"/>
</dbReference>